<name>A0ABV1G4H7_9FIRM</name>
<sequence>MVFNSAIFLICFLPLFFLCYYLLPAWFRNAFLLVGSLGFYAWGDPGNILLLLAASAATYGFGRAMAPSAPKVRRLG</sequence>
<feature type="transmembrane region" description="Helical" evidence="1">
    <location>
        <begin position="47"/>
        <end position="66"/>
    </location>
</feature>
<dbReference type="EMBL" id="JBBMFF010000143">
    <property type="protein sequence ID" value="MEQ2510285.1"/>
    <property type="molecule type" value="Genomic_DNA"/>
</dbReference>
<evidence type="ECO:0000256" key="1">
    <source>
        <dbReference type="SAM" id="Phobius"/>
    </source>
</evidence>
<comment type="caution">
    <text evidence="2">The sequence shown here is derived from an EMBL/GenBank/DDBJ whole genome shotgun (WGS) entry which is preliminary data.</text>
</comment>
<dbReference type="RefSeq" id="WP_349134989.1">
    <property type="nucleotide sequence ID" value="NZ_JBBMFF010000143.1"/>
</dbReference>
<protein>
    <submittedName>
        <fullName evidence="2">Uncharacterized protein</fullName>
    </submittedName>
</protein>
<reference evidence="2 3" key="1">
    <citation type="submission" date="2024-03" db="EMBL/GenBank/DDBJ databases">
        <title>Human intestinal bacterial collection.</title>
        <authorList>
            <person name="Pauvert C."/>
            <person name="Hitch T.C.A."/>
            <person name="Clavel T."/>
        </authorList>
    </citation>
    <scope>NUCLEOTIDE SEQUENCE [LARGE SCALE GENOMIC DNA]</scope>
    <source>
        <strain evidence="2 3">CLA-AA-H192</strain>
    </source>
</reference>
<proteinExistence type="predicted"/>
<organism evidence="2 3">
    <name type="scientific">Faecousia intestinalis</name>
    <dbReference type="NCBI Taxonomy" id="3133167"/>
    <lineage>
        <taxon>Bacteria</taxon>
        <taxon>Bacillati</taxon>
        <taxon>Bacillota</taxon>
        <taxon>Clostridia</taxon>
        <taxon>Eubacteriales</taxon>
        <taxon>Oscillospiraceae</taxon>
        <taxon>Faecousia</taxon>
    </lineage>
</organism>
<accession>A0ABV1G4H7</accession>
<gene>
    <name evidence="2" type="ORF">WMO66_03310</name>
</gene>
<keyword evidence="3" id="KW-1185">Reference proteome</keyword>
<keyword evidence="1" id="KW-0472">Membrane</keyword>
<keyword evidence="1" id="KW-1133">Transmembrane helix</keyword>
<dbReference type="Proteomes" id="UP001491552">
    <property type="component" value="Unassembled WGS sequence"/>
</dbReference>
<evidence type="ECO:0000313" key="2">
    <source>
        <dbReference type="EMBL" id="MEQ2510285.1"/>
    </source>
</evidence>
<feature type="transmembrane region" description="Helical" evidence="1">
    <location>
        <begin position="7"/>
        <end position="27"/>
    </location>
</feature>
<evidence type="ECO:0000313" key="3">
    <source>
        <dbReference type="Proteomes" id="UP001491552"/>
    </source>
</evidence>
<keyword evidence="1" id="KW-0812">Transmembrane</keyword>